<evidence type="ECO:0000256" key="1">
    <source>
        <dbReference type="ARBA" id="ARBA00005125"/>
    </source>
</evidence>
<dbReference type="PANTHER" id="PTHR43000">
    <property type="entry name" value="DTDP-D-GLUCOSE 4,6-DEHYDRATASE-RELATED"/>
    <property type="match status" value="1"/>
</dbReference>
<dbReference type="SUPFAM" id="SSF51735">
    <property type="entry name" value="NAD(P)-binding Rossmann-fold domains"/>
    <property type="match status" value="1"/>
</dbReference>
<dbReference type="Gene3D" id="3.40.50.720">
    <property type="entry name" value="NAD(P)-binding Rossmann-like Domain"/>
    <property type="match status" value="1"/>
</dbReference>
<evidence type="ECO:0000256" key="2">
    <source>
        <dbReference type="ARBA" id="ARBA00007637"/>
    </source>
</evidence>
<protein>
    <submittedName>
        <fullName evidence="4">NAD-dependent epimerase</fullName>
    </submittedName>
</protein>
<sequence>MSSSNLSSNRTTLVIIGASGFIGEHLLSVLAERNDIEIRVLVHSNRSKNHSNLSFIEGDMLNSDSLDVLLSKNCTVINLAYLVQDNLEAMANLANACVRNQILRLVHCSTAVVAGRVDSDWVTESTLCVPISEYEQTKLRMEEVLLELAIGKFEVTILRPTAVFGPDGKNLLKMANELMTKNLLINYAKSCLFNRRSMNLVCVENVVAALVFLLDAEKVDREIFIIADDDSPVNNYRDIENRLLTNFGKSYFVPRVFIPKFCLGALLRLAGKSNINPSIKYSDQKLVRLGFKKPQNLETAIVAFAAWYKNYHTSQSVGHVI</sequence>
<comment type="similarity">
    <text evidence="2">Belongs to the NAD(P)-dependent epimerase/dehydratase family.</text>
</comment>
<dbReference type="AlphaFoldDB" id="A0A809S7P1"/>
<dbReference type="EMBL" id="AP021881">
    <property type="protein sequence ID" value="BBO99922.1"/>
    <property type="molecule type" value="Genomic_DNA"/>
</dbReference>
<accession>A0A809S7P1</accession>
<keyword evidence="5" id="KW-1185">Reference proteome</keyword>
<evidence type="ECO:0000259" key="3">
    <source>
        <dbReference type="Pfam" id="PF01370"/>
    </source>
</evidence>
<dbReference type="RefSeq" id="WP_162083911.1">
    <property type="nucleotide sequence ID" value="NZ_AP021881.1"/>
</dbReference>
<dbReference type="Pfam" id="PF01370">
    <property type="entry name" value="Epimerase"/>
    <property type="match status" value="1"/>
</dbReference>
<comment type="pathway">
    <text evidence="1">Bacterial outer membrane biogenesis; LPS O-antigen biosynthesis.</text>
</comment>
<dbReference type="InterPro" id="IPR001509">
    <property type="entry name" value="Epimerase_deHydtase"/>
</dbReference>
<name>A0A809S7P1_9PROT</name>
<evidence type="ECO:0000313" key="4">
    <source>
        <dbReference type="EMBL" id="BBO99922.1"/>
    </source>
</evidence>
<organism evidence="4 5">
    <name type="scientific">Sulfuriferula nivalis</name>
    <dbReference type="NCBI Taxonomy" id="2675298"/>
    <lineage>
        <taxon>Bacteria</taxon>
        <taxon>Pseudomonadati</taxon>
        <taxon>Pseudomonadota</taxon>
        <taxon>Betaproteobacteria</taxon>
        <taxon>Nitrosomonadales</taxon>
        <taxon>Sulfuricellaceae</taxon>
        <taxon>Sulfuriferula</taxon>
    </lineage>
</organism>
<feature type="domain" description="NAD-dependent epimerase/dehydratase" evidence="3">
    <location>
        <begin position="14"/>
        <end position="226"/>
    </location>
</feature>
<proteinExistence type="inferred from homology"/>
<reference evidence="5" key="1">
    <citation type="submission" date="2019-11" db="EMBL/GenBank/DDBJ databases">
        <title>Isolation and characterization of a novel species in the genus Sulfuriferula.</title>
        <authorList>
            <person name="Mochizuki J."/>
            <person name="Kojima H."/>
            <person name="Fukui M."/>
        </authorList>
    </citation>
    <scope>NUCLEOTIDE SEQUENCE [LARGE SCALE GENOMIC DNA]</scope>
    <source>
        <strain evidence="5">SGTM</strain>
    </source>
</reference>
<dbReference type="InterPro" id="IPR036291">
    <property type="entry name" value="NAD(P)-bd_dom_sf"/>
</dbReference>
<dbReference type="KEGG" id="sniv:SFSGTM_06310"/>
<evidence type="ECO:0000313" key="5">
    <source>
        <dbReference type="Proteomes" id="UP000463939"/>
    </source>
</evidence>
<gene>
    <name evidence="4" type="ORF">SFSGTM_06310</name>
</gene>
<dbReference type="Proteomes" id="UP000463939">
    <property type="component" value="Chromosome"/>
</dbReference>